<dbReference type="Pfam" id="PF01223">
    <property type="entry name" value="Endonuclease_NS"/>
    <property type="match status" value="1"/>
</dbReference>
<dbReference type="Gene3D" id="3.40.570.10">
    <property type="entry name" value="Extracellular Endonuclease, subunit A"/>
    <property type="match status" value="1"/>
</dbReference>
<dbReference type="GO" id="GO:0046872">
    <property type="term" value="F:metal ion binding"/>
    <property type="evidence" value="ECO:0007669"/>
    <property type="project" value="UniProtKB-KW"/>
</dbReference>
<dbReference type="GO" id="GO:0004521">
    <property type="term" value="F:RNA endonuclease activity"/>
    <property type="evidence" value="ECO:0007669"/>
    <property type="project" value="TreeGrafter"/>
</dbReference>
<evidence type="ECO:0000256" key="2">
    <source>
        <dbReference type="ARBA" id="ARBA00010052"/>
    </source>
</evidence>
<reference evidence="13" key="1">
    <citation type="submission" date="2015-07" db="EMBL/GenBank/DDBJ databases">
        <title>Transcriptome Assembly of Anthurium amnicola.</title>
        <authorList>
            <person name="Suzuki J."/>
        </authorList>
    </citation>
    <scope>NUCLEOTIDE SEQUENCE</scope>
</reference>
<organism evidence="13">
    <name type="scientific">Anthurium amnicola</name>
    <dbReference type="NCBI Taxonomy" id="1678845"/>
    <lineage>
        <taxon>Eukaryota</taxon>
        <taxon>Viridiplantae</taxon>
        <taxon>Streptophyta</taxon>
        <taxon>Embryophyta</taxon>
        <taxon>Tracheophyta</taxon>
        <taxon>Spermatophyta</taxon>
        <taxon>Magnoliopsida</taxon>
        <taxon>Liliopsida</taxon>
        <taxon>Araceae</taxon>
        <taxon>Pothoideae</taxon>
        <taxon>Potheae</taxon>
        <taxon>Anthurium</taxon>
    </lineage>
</organism>
<evidence type="ECO:0000256" key="4">
    <source>
        <dbReference type="ARBA" id="ARBA00022723"/>
    </source>
</evidence>
<evidence type="ECO:0000256" key="1">
    <source>
        <dbReference type="ARBA" id="ARBA00001946"/>
    </source>
</evidence>
<dbReference type="GO" id="GO:0005634">
    <property type="term" value="C:nucleus"/>
    <property type="evidence" value="ECO:0007669"/>
    <property type="project" value="TreeGrafter"/>
</dbReference>
<comment type="cofactor">
    <cofactor evidence="1 10">
        <name>Mg(2+)</name>
        <dbReference type="ChEBI" id="CHEBI:18420"/>
    </cofactor>
</comment>
<name>A0A1D1XKQ0_9ARAE</name>
<dbReference type="GO" id="GO:0003676">
    <property type="term" value="F:nucleic acid binding"/>
    <property type="evidence" value="ECO:0007669"/>
    <property type="project" value="InterPro"/>
</dbReference>
<keyword evidence="5 10" id="KW-0255">Endonuclease</keyword>
<dbReference type="AlphaFoldDB" id="A0A1D1XKQ0"/>
<dbReference type="PANTHER" id="PTHR13966:SF5">
    <property type="entry name" value="ENDONUCLEASE G, MITOCHONDRIAL"/>
    <property type="match status" value="1"/>
</dbReference>
<evidence type="ECO:0000256" key="7">
    <source>
        <dbReference type="ARBA" id="ARBA00022842"/>
    </source>
</evidence>
<dbReference type="InterPro" id="IPR044925">
    <property type="entry name" value="His-Me_finger_sf"/>
</dbReference>
<dbReference type="EC" id="3.1.30.-" evidence="10"/>
<dbReference type="InterPro" id="IPR020821">
    <property type="entry name" value="ENPP1-3/EXOG-like_nuc-like"/>
</dbReference>
<evidence type="ECO:0000259" key="12">
    <source>
        <dbReference type="SMART" id="SM00892"/>
    </source>
</evidence>
<comment type="similarity">
    <text evidence="2 10">Belongs to the DNA/RNA non-specific endonuclease family.</text>
</comment>
<keyword evidence="3 10" id="KW-0540">Nuclease</keyword>
<protein>
    <recommendedName>
        <fullName evidence="10">Endonuclease</fullName>
        <ecNumber evidence="10">3.1.30.-</ecNumber>
    </recommendedName>
</protein>
<evidence type="ECO:0000256" key="3">
    <source>
        <dbReference type="ARBA" id="ARBA00022722"/>
    </source>
</evidence>
<evidence type="ECO:0000256" key="6">
    <source>
        <dbReference type="ARBA" id="ARBA00022801"/>
    </source>
</evidence>
<keyword evidence="6 10" id="KW-0378">Hydrolase</keyword>
<dbReference type="InterPro" id="IPR040255">
    <property type="entry name" value="Non-specific_endonuclease"/>
</dbReference>
<proteinExistence type="inferred from homology"/>
<dbReference type="InterPro" id="IPR001604">
    <property type="entry name" value="Endo_G_ENPP1-like_dom"/>
</dbReference>
<accession>A0A1D1XKQ0</accession>
<keyword evidence="7" id="KW-0460">Magnesium</keyword>
<gene>
    <name evidence="13" type="primary">NUC1CE</name>
    <name evidence="13" type="ORF">g.14135</name>
</gene>
<dbReference type="InterPro" id="IPR018524">
    <property type="entry name" value="DNA/RNA_endonuclease_AS"/>
</dbReference>
<dbReference type="SUPFAM" id="SSF54060">
    <property type="entry name" value="His-Me finger endonucleases"/>
    <property type="match status" value="1"/>
</dbReference>
<keyword evidence="4 9" id="KW-0479">Metal-binding</keyword>
<dbReference type="SMART" id="SM00477">
    <property type="entry name" value="NUC"/>
    <property type="match status" value="1"/>
</dbReference>
<dbReference type="GO" id="GO:0005743">
    <property type="term" value="C:mitochondrial inner membrane"/>
    <property type="evidence" value="ECO:0007669"/>
    <property type="project" value="TreeGrafter"/>
</dbReference>
<dbReference type="InterPro" id="IPR044929">
    <property type="entry name" value="DNA/RNA_non-sp_Endonuclease_sf"/>
</dbReference>
<dbReference type="PROSITE" id="PS01070">
    <property type="entry name" value="NUCLEASE_NON_SPEC"/>
    <property type="match status" value="1"/>
</dbReference>
<evidence type="ECO:0000256" key="9">
    <source>
        <dbReference type="PIRSR" id="PIRSR640255-2"/>
    </source>
</evidence>
<dbReference type="CDD" id="cd00091">
    <property type="entry name" value="NUC"/>
    <property type="match status" value="1"/>
</dbReference>
<evidence type="ECO:0000256" key="5">
    <source>
        <dbReference type="ARBA" id="ARBA00022759"/>
    </source>
</evidence>
<evidence type="ECO:0000256" key="8">
    <source>
        <dbReference type="PIRSR" id="PIRSR640255-1"/>
    </source>
</evidence>
<feature type="domain" description="DNA/RNA non-specific endonuclease/pyrophosphatase/phosphodiesterase" evidence="12">
    <location>
        <begin position="66"/>
        <end position="283"/>
    </location>
</feature>
<sequence>MFRRTVERISSVVGGALLGAISFYEYEKLRPNLPIPLPTLKPNLASIPKELPWTDWRDTAFNDLFVREAYIVSYNRRLRHPNWVLEHITEETLKRGEGVDRSKSRFLEDLDIPEKFRAKLTDYVKSGYDRGHMAPAGDAKFSQEAMDETFLLSNVAPQVGNGFNRDYWAHFEEFCRRLVYNEGFKDVYLFTGPAYLPKKDENDKWYVKYEMIGSIAVPTHYYKVILAAKDDPSKAGGRFYALGAFLVPNERISDTTPLTVFEVSIDSLERTTGLTFLNEKIIKDAIPLCNAEVSKCIIVANPKHVKEELRSALPEPSKIKSDLK</sequence>
<dbReference type="GO" id="GO:0000014">
    <property type="term" value="F:single-stranded DNA endodeoxyribonuclease activity"/>
    <property type="evidence" value="ECO:0007669"/>
    <property type="project" value="TreeGrafter"/>
</dbReference>
<feature type="binding site" evidence="9">
    <location>
        <position position="164"/>
    </location>
    <ligand>
        <name>Mg(2+)</name>
        <dbReference type="ChEBI" id="CHEBI:18420"/>
        <note>catalytic</note>
    </ligand>
</feature>
<feature type="active site" description="Proton acceptor" evidence="8">
    <location>
        <position position="132"/>
    </location>
</feature>
<feature type="domain" description="ENPP1-3/EXOG-like endonuclease/phosphodiesterase" evidence="11">
    <location>
        <begin position="67"/>
        <end position="283"/>
    </location>
</feature>
<evidence type="ECO:0000256" key="10">
    <source>
        <dbReference type="RuleBase" id="RU366055"/>
    </source>
</evidence>
<evidence type="ECO:0000313" key="13">
    <source>
        <dbReference type="EMBL" id="JAT42973.1"/>
    </source>
</evidence>
<evidence type="ECO:0000259" key="11">
    <source>
        <dbReference type="SMART" id="SM00477"/>
    </source>
</evidence>
<dbReference type="SMART" id="SM00892">
    <property type="entry name" value="Endonuclease_NS"/>
    <property type="match status" value="1"/>
</dbReference>
<dbReference type="EMBL" id="GDJX01024963">
    <property type="protein sequence ID" value="JAT42973.1"/>
    <property type="molecule type" value="Transcribed_RNA"/>
</dbReference>
<dbReference type="PANTHER" id="PTHR13966">
    <property type="entry name" value="ENDONUCLEASE RELATED"/>
    <property type="match status" value="1"/>
</dbReference>